<proteinExistence type="inferred from homology"/>
<dbReference type="SUPFAM" id="SSF53756">
    <property type="entry name" value="UDP-Glycosyltransferase/glycogen phosphorylase"/>
    <property type="match status" value="1"/>
</dbReference>
<dbReference type="PANTHER" id="PTHR10788:SF106">
    <property type="entry name" value="BCDNA.GH08860"/>
    <property type="match status" value="1"/>
</dbReference>
<comment type="caution">
    <text evidence="2">The sequence shown here is derived from an EMBL/GenBank/DDBJ whole genome shotgun (WGS) entry which is preliminary data.</text>
</comment>
<dbReference type="AlphaFoldDB" id="A0A7C2BDT0"/>
<protein>
    <submittedName>
        <fullName evidence="2">Trehalose-6-phosphate synthase</fullName>
    </submittedName>
</protein>
<gene>
    <name evidence="2" type="ORF">ENP47_02710</name>
</gene>
<reference evidence="2" key="1">
    <citation type="journal article" date="2020" name="mSystems">
        <title>Genome- and Community-Level Interaction Insights into Carbon Utilization and Element Cycling Functions of Hydrothermarchaeota in Hydrothermal Sediment.</title>
        <authorList>
            <person name="Zhou Z."/>
            <person name="Liu Y."/>
            <person name="Xu W."/>
            <person name="Pan J."/>
            <person name="Luo Z.H."/>
            <person name="Li M."/>
        </authorList>
    </citation>
    <scope>NUCLEOTIDE SEQUENCE [LARGE SCALE GENOMIC DNA]</scope>
    <source>
        <strain evidence="2">SpSt-222</strain>
    </source>
</reference>
<dbReference type="Pfam" id="PF00982">
    <property type="entry name" value="Glyco_transf_20"/>
    <property type="match status" value="1"/>
</dbReference>
<comment type="similarity">
    <text evidence="1">Belongs to the glycosyltransferase 20 family.</text>
</comment>
<organism evidence="2">
    <name type="scientific">Thermomicrobium roseum</name>
    <dbReference type="NCBI Taxonomy" id="500"/>
    <lineage>
        <taxon>Bacteria</taxon>
        <taxon>Pseudomonadati</taxon>
        <taxon>Thermomicrobiota</taxon>
        <taxon>Thermomicrobia</taxon>
        <taxon>Thermomicrobiales</taxon>
        <taxon>Thermomicrobiaceae</taxon>
        <taxon>Thermomicrobium</taxon>
    </lineage>
</organism>
<dbReference type="GO" id="GO:0003825">
    <property type="term" value="F:alpha,alpha-trehalose-phosphate synthase (UDP-forming) activity"/>
    <property type="evidence" value="ECO:0007669"/>
    <property type="project" value="TreeGrafter"/>
</dbReference>
<evidence type="ECO:0000256" key="1">
    <source>
        <dbReference type="ARBA" id="ARBA00008799"/>
    </source>
</evidence>
<dbReference type="PANTHER" id="PTHR10788">
    <property type="entry name" value="TREHALOSE-6-PHOSPHATE SYNTHASE"/>
    <property type="match status" value="1"/>
</dbReference>
<dbReference type="Gene3D" id="3.40.50.2000">
    <property type="entry name" value="Glycogen Phosphorylase B"/>
    <property type="match status" value="2"/>
</dbReference>
<sequence>MVPHQAWTHQDGQLDAQLPNAIRELLDRTTLVIVSNRGPVEFHQTSDGDFVTKRGTGGVITAMSAAARYAEAIWVACAMTSADRLKAEEMRRRGEPFLDLPDLPGFRLRFVVPDPSAYQGYYNRIANPLLWFLQHYLWDTPRAPDIDYRTWQAWHEGYVVVNRLFAEEVVAAAAAAPREPIVLLQDYHLYLAPAFIRELRPDLLLHHFVHIPWPDQDYWRLLPLAMRRAICEGLLANDIVGFQTPRHARSFLNTVDANLPDAEVDYRRREVAYRGRITRVRVYPISIDPELVRAVANSEDARRHEEHLQAYRNEFTIVRVDRAEPSKNVVRGFLAYDRLLEAHPELIGRVNFLAFLVPTRMEVAEYINYLDEINAVVGRINAKYANAAEVEGIHWQPVHLFVGDDYPRALAAMRFYDVLLVNAIFDGMNLVAKEGALLNERNGVLILSEGAGAYQQLGQWALTVSPTDIEGTAEALWRGLTMPEAERAWRAEQLRRHVLEHDLRRWLIDQLQDIADLRAERAPHRVTAPS</sequence>
<accession>A0A7C2BDT0</accession>
<dbReference type="EMBL" id="DSJL01000007">
    <property type="protein sequence ID" value="HEF64507.1"/>
    <property type="molecule type" value="Genomic_DNA"/>
</dbReference>
<dbReference type="CDD" id="cd03788">
    <property type="entry name" value="GT20_TPS"/>
    <property type="match status" value="1"/>
</dbReference>
<dbReference type="InterPro" id="IPR001830">
    <property type="entry name" value="Glyco_trans_20"/>
</dbReference>
<evidence type="ECO:0000313" key="2">
    <source>
        <dbReference type="EMBL" id="HEF64507.1"/>
    </source>
</evidence>
<name>A0A7C2BDT0_THERO</name>
<dbReference type="GO" id="GO:0005992">
    <property type="term" value="P:trehalose biosynthetic process"/>
    <property type="evidence" value="ECO:0007669"/>
    <property type="project" value="InterPro"/>
</dbReference>